<sequence>MNTSSPEKDGSKAATSTDTGAPDYVAQDTPVSPISSPPLDPPDGGLTAWLQVAGSFALYWNHLGLLNSFGVFQTYYETQLLKDSSASAISWIGSIQVFCLMSLSVFVGPLYDAGYCKGLVVTGTFLVTFGFMMTSISTEYWHVLLAQGICIGLGTCCLQIPSIAVVPKYFIKRRARAMALATVGSSLGATLYPLVFQGLQPRIGFGWTVRIMGFISFTICSFSIMVIRPQQSPPSALRAKKKFSPRRFIDPTALRDPIFIIYTTAIFFSNIAYFEPIFYLQSYAIEHGMRNQDLAKYLLSILNASSIPGRIVPSFVADKIGSLKTYIIISSFSGASILYWISGLVASWSLVQVTANSSIPARDDYDFFARGSLILPNIPSMSKDARIDIGSISVDVLTDDELYLGHGDFYVEGLPQIYPSQSELRIQFDETMVRNIQQMAGEYTGTVMKWILMFKNVTGKKYSWSTGFDSLWLGEAVKDMKIPMHVNITQALEDIGARKR</sequence>
<keyword evidence="4" id="KW-1133">Transmembrane helix</keyword>
<feature type="transmembrane region" description="Helical" evidence="4">
    <location>
        <begin position="118"/>
        <end position="138"/>
    </location>
</feature>
<name>A0A8H4IM51_9PEZI</name>
<evidence type="ECO:0000313" key="6">
    <source>
        <dbReference type="Proteomes" id="UP000572817"/>
    </source>
</evidence>
<comment type="caution">
    <text evidence="5">The sequence shown here is derived from an EMBL/GenBank/DDBJ whole genome shotgun (WGS) entry which is preliminary data.</text>
</comment>
<protein>
    <submittedName>
        <fullName evidence="5">Mfs monocarboxylate transporter</fullName>
    </submittedName>
</protein>
<proteinExistence type="inferred from homology"/>
<comment type="similarity">
    <text evidence="2">Belongs to the major facilitator superfamily. Monocarboxylate porter (TC 2.A.1.13) family.</text>
</comment>
<feature type="transmembrane region" description="Helical" evidence="4">
    <location>
        <begin position="207"/>
        <end position="227"/>
    </location>
</feature>
<dbReference type="EMBL" id="WWBZ02000062">
    <property type="protein sequence ID" value="KAF4303615.1"/>
    <property type="molecule type" value="Genomic_DNA"/>
</dbReference>
<keyword evidence="6" id="KW-1185">Reference proteome</keyword>
<dbReference type="GO" id="GO:0022857">
    <property type="term" value="F:transmembrane transporter activity"/>
    <property type="evidence" value="ECO:0007669"/>
    <property type="project" value="InterPro"/>
</dbReference>
<feature type="compositionally biased region" description="Basic and acidic residues" evidence="3">
    <location>
        <begin position="1"/>
        <end position="11"/>
    </location>
</feature>
<evidence type="ECO:0000313" key="5">
    <source>
        <dbReference type="EMBL" id="KAF4303615.1"/>
    </source>
</evidence>
<dbReference type="InterPro" id="IPR011701">
    <property type="entry name" value="MFS"/>
</dbReference>
<evidence type="ECO:0000256" key="2">
    <source>
        <dbReference type="ARBA" id="ARBA00006727"/>
    </source>
</evidence>
<keyword evidence="4" id="KW-0472">Membrane</keyword>
<dbReference type="PANTHER" id="PTHR11360:SF234">
    <property type="entry name" value="MFS-TYPE TRANSPORTER DBAD-RELATED"/>
    <property type="match status" value="1"/>
</dbReference>
<dbReference type="GO" id="GO:0016020">
    <property type="term" value="C:membrane"/>
    <property type="evidence" value="ECO:0007669"/>
    <property type="project" value="UniProtKB-SubCell"/>
</dbReference>
<keyword evidence="4" id="KW-0812">Transmembrane</keyword>
<feature type="transmembrane region" description="Helical" evidence="4">
    <location>
        <begin position="248"/>
        <end position="274"/>
    </location>
</feature>
<feature type="transmembrane region" description="Helical" evidence="4">
    <location>
        <begin position="177"/>
        <end position="195"/>
    </location>
</feature>
<dbReference type="Pfam" id="PF07690">
    <property type="entry name" value="MFS_1"/>
    <property type="match status" value="1"/>
</dbReference>
<dbReference type="AlphaFoldDB" id="A0A8H4IM51"/>
<gene>
    <name evidence="5" type="ORF">GTA08_BOTSDO08886</name>
</gene>
<feature type="transmembrane region" description="Helical" evidence="4">
    <location>
        <begin position="144"/>
        <end position="165"/>
    </location>
</feature>
<feature type="transmembrane region" description="Helical" evidence="4">
    <location>
        <begin position="325"/>
        <end position="351"/>
    </location>
</feature>
<dbReference type="InterPro" id="IPR050327">
    <property type="entry name" value="Proton-linked_MCT"/>
</dbReference>
<reference evidence="5" key="1">
    <citation type="submission" date="2020-04" db="EMBL/GenBank/DDBJ databases">
        <title>Genome Assembly and Annotation of Botryosphaeria dothidea sdau 11-99, a Latent Pathogen of Apple Fruit Ring Rot in China.</title>
        <authorList>
            <person name="Yu C."/>
            <person name="Diao Y."/>
            <person name="Lu Q."/>
            <person name="Zhao J."/>
            <person name="Cui S."/>
            <person name="Peng C."/>
            <person name="He B."/>
            <person name="Liu H."/>
        </authorList>
    </citation>
    <scope>NUCLEOTIDE SEQUENCE [LARGE SCALE GENOMIC DNA]</scope>
    <source>
        <strain evidence="5">Sdau11-99</strain>
    </source>
</reference>
<evidence type="ECO:0000256" key="4">
    <source>
        <dbReference type="SAM" id="Phobius"/>
    </source>
</evidence>
<dbReference type="Proteomes" id="UP000572817">
    <property type="component" value="Unassembled WGS sequence"/>
</dbReference>
<evidence type="ECO:0000256" key="1">
    <source>
        <dbReference type="ARBA" id="ARBA00004141"/>
    </source>
</evidence>
<dbReference type="SUPFAM" id="SSF103473">
    <property type="entry name" value="MFS general substrate transporter"/>
    <property type="match status" value="1"/>
</dbReference>
<organism evidence="5 6">
    <name type="scientific">Botryosphaeria dothidea</name>
    <dbReference type="NCBI Taxonomy" id="55169"/>
    <lineage>
        <taxon>Eukaryota</taxon>
        <taxon>Fungi</taxon>
        <taxon>Dikarya</taxon>
        <taxon>Ascomycota</taxon>
        <taxon>Pezizomycotina</taxon>
        <taxon>Dothideomycetes</taxon>
        <taxon>Dothideomycetes incertae sedis</taxon>
        <taxon>Botryosphaeriales</taxon>
        <taxon>Botryosphaeriaceae</taxon>
        <taxon>Botryosphaeria</taxon>
    </lineage>
</organism>
<evidence type="ECO:0000256" key="3">
    <source>
        <dbReference type="SAM" id="MobiDB-lite"/>
    </source>
</evidence>
<feature type="transmembrane region" description="Helical" evidence="4">
    <location>
        <begin position="88"/>
        <end position="111"/>
    </location>
</feature>
<dbReference type="InterPro" id="IPR036259">
    <property type="entry name" value="MFS_trans_sf"/>
</dbReference>
<dbReference type="OrthoDB" id="6509908at2759"/>
<comment type="subcellular location">
    <subcellularLocation>
        <location evidence="1">Membrane</location>
        <topology evidence="1">Multi-pass membrane protein</topology>
    </subcellularLocation>
</comment>
<dbReference type="PANTHER" id="PTHR11360">
    <property type="entry name" value="MONOCARBOXYLATE TRANSPORTER"/>
    <property type="match status" value="1"/>
</dbReference>
<feature type="region of interest" description="Disordered" evidence="3">
    <location>
        <begin position="1"/>
        <end position="37"/>
    </location>
</feature>
<dbReference type="Gene3D" id="1.20.1250.20">
    <property type="entry name" value="MFS general substrate transporter like domains"/>
    <property type="match status" value="1"/>
</dbReference>
<accession>A0A8H4IM51</accession>